<protein>
    <recommendedName>
        <fullName evidence="3">DNA-binding protein</fullName>
    </recommendedName>
</protein>
<keyword evidence="2" id="KW-1185">Reference proteome</keyword>
<dbReference type="Proteomes" id="UP000321157">
    <property type="component" value="Unassembled WGS sequence"/>
</dbReference>
<dbReference type="AlphaFoldDB" id="A0A511V2N8"/>
<comment type="caution">
    <text evidence="1">The sequence shown here is derived from an EMBL/GenBank/DDBJ whole genome shotgun (WGS) entry which is preliminary data.</text>
</comment>
<proteinExistence type="predicted"/>
<reference evidence="1 2" key="1">
    <citation type="submission" date="2019-07" db="EMBL/GenBank/DDBJ databases">
        <title>Whole genome shotgun sequence of Aneurinibacillus danicus NBRC 102444.</title>
        <authorList>
            <person name="Hosoyama A."/>
            <person name="Uohara A."/>
            <person name="Ohji S."/>
            <person name="Ichikawa N."/>
        </authorList>
    </citation>
    <scope>NUCLEOTIDE SEQUENCE [LARGE SCALE GENOMIC DNA]</scope>
    <source>
        <strain evidence="1 2">NBRC 102444</strain>
    </source>
</reference>
<sequence>MSNSKRFMKMLAKNVKQSIGPGEYEAQGIKVVCPHCKHDKFITGGAQLNTAFLTFLKLDFVNRTAHTLTCECCGRIEWFVKDVKRIYK</sequence>
<name>A0A511V2N8_9BACL</name>
<gene>
    <name evidence="1" type="ORF">ADA01nite_06140</name>
</gene>
<evidence type="ECO:0000313" key="2">
    <source>
        <dbReference type="Proteomes" id="UP000321157"/>
    </source>
</evidence>
<evidence type="ECO:0008006" key="3">
    <source>
        <dbReference type="Google" id="ProtNLM"/>
    </source>
</evidence>
<accession>A0A511V2N8</accession>
<dbReference type="EMBL" id="BJXX01000025">
    <property type="protein sequence ID" value="GEN33154.1"/>
    <property type="molecule type" value="Genomic_DNA"/>
</dbReference>
<evidence type="ECO:0000313" key="1">
    <source>
        <dbReference type="EMBL" id="GEN33154.1"/>
    </source>
</evidence>
<organism evidence="1 2">
    <name type="scientific">Aneurinibacillus danicus</name>
    <dbReference type="NCBI Taxonomy" id="267746"/>
    <lineage>
        <taxon>Bacteria</taxon>
        <taxon>Bacillati</taxon>
        <taxon>Bacillota</taxon>
        <taxon>Bacilli</taxon>
        <taxon>Bacillales</taxon>
        <taxon>Paenibacillaceae</taxon>
        <taxon>Aneurinibacillus group</taxon>
        <taxon>Aneurinibacillus</taxon>
    </lineage>
</organism>
<dbReference type="RefSeq" id="WP_218029525.1">
    <property type="nucleotide sequence ID" value="NZ_BJXX01000025.1"/>
</dbReference>